<evidence type="ECO:0000256" key="3">
    <source>
        <dbReference type="ARBA" id="ARBA00022840"/>
    </source>
</evidence>
<keyword evidence="3" id="KW-0067">ATP-binding</keyword>
<accession>A0A5S6Q3U0</accession>
<dbReference type="Gene3D" id="3.40.50.300">
    <property type="entry name" value="P-loop containing nucleotide triphosphate hydrolases"/>
    <property type="match status" value="1"/>
</dbReference>
<dbReference type="SUPFAM" id="SSF52540">
    <property type="entry name" value="P-loop containing nucleoside triphosphate hydrolases"/>
    <property type="match status" value="1"/>
</dbReference>
<proteinExistence type="predicted"/>
<dbReference type="Proteomes" id="UP000046395">
    <property type="component" value="Unassembled WGS sequence"/>
</dbReference>
<evidence type="ECO:0000313" key="7">
    <source>
        <dbReference type="WBParaSite" id="TMUE_2000007008.1"/>
    </source>
</evidence>
<dbReference type="SMART" id="SM00382">
    <property type="entry name" value="AAA"/>
    <property type="match status" value="1"/>
</dbReference>
<dbReference type="GO" id="GO:0017111">
    <property type="term" value="F:ribonucleoside triphosphate phosphatase activity"/>
    <property type="evidence" value="ECO:0007669"/>
    <property type="project" value="InterPro"/>
</dbReference>
<keyword evidence="5" id="KW-1185">Reference proteome</keyword>
<name>A0A5S6Q3U0_TRIMR</name>
<evidence type="ECO:0000313" key="6">
    <source>
        <dbReference type="WBParaSite" id="TMUE_0000001901.1"/>
    </source>
</evidence>
<dbReference type="STRING" id="70415.A0A5S6Q3U0"/>
<evidence type="ECO:0000256" key="1">
    <source>
        <dbReference type="ARBA" id="ARBA00022741"/>
    </source>
</evidence>
<feature type="domain" description="AAA+ ATPase" evidence="4">
    <location>
        <begin position="24"/>
        <end position="192"/>
    </location>
</feature>
<dbReference type="InterPro" id="IPR004948">
    <property type="entry name" value="Nuc-triphosphatase_THEP1"/>
</dbReference>
<reference evidence="5" key="1">
    <citation type="submission" date="2013-11" db="EMBL/GenBank/DDBJ databases">
        <authorList>
            <person name="Aslett M."/>
        </authorList>
    </citation>
    <scope>NUCLEOTIDE SEQUENCE [LARGE SCALE GENOMIC DNA]</scope>
    <source>
        <strain evidence="5">Edinburgh</strain>
    </source>
</reference>
<protein>
    <submittedName>
        <fullName evidence="6 7">AAA+ ATPase domain-containing protein</fullName>
    </submittedName>
</protein>
<keyword evidence="1" id="KW-0547">Nucleotide-binding</keyword>
<reference evidence="6 7" key="3">
    <citation type="submission" date="2019-12" db="UniProtKB">
        <authorList>
            <consortium name="WormBaseParasite"/>
        </authorList>
    </citation>
    <scope>IDENTIFICATION</scope>
</reference>
<dbReference type="WBParaSite" id="TMUE_2000007008.1">
    <property type="protein sequence ID" value="TMUE_2000007008.1"/>
    <property type="gene ID" value="WBGene00299767"/>
</dbReference>
<organism evidence="5 6">
    <name type="scientific">Trichuris muris</name>
    <name type="common">Mouse whipworm</name>
    <dbReference type="NCBI Taxonomy" id="70415"/>
    <lineage>
        <taxon>Eukaryota</taxon>
        <taxon>Metazoa</taxon>
        <taxon>Ecdysozoa</taxon>
        <taxon>Nematoda</taxon>
        <taxon>Enoplea</taxon>
        <taxon>Dorylaimia</taxon>
        <taxon>Trichinellida</taxon>
        <taxon>Trichuridae</taxon>
        <taxon>Trichuris</taxon>
    </lineage>
</organism>
<dbReference type="AlphaFoldDB" id="A0A5S6Q3U0"/>
<dbReference type="InterPro" id="IPR003593">
    <property type="entry name" value="AAA+_ATPase"/>
</dbReference>
<dbReference type="InterPro" id="IPR027417">
    <property type="entry name" value="P-loop_NTPase"/>
</dbReference>
<evidence type="ECO:0000313" key="5">
    <source>
        <dbReference type="Proteomes" id="UP000046395"/>
    </source>
</evidence>
<dbReference type="GO" id="GO:0005524">
    <property type="term" value="F:ATP binding"/>
    <property type="evidence" value="ECO:0007669"/>
    <property type="project" value="UniProtKB-KW"/>
</dbReference>
<dbReference type="PANTHER" id="PTHR43146:SF1">
    <property type="entry name" value="CANCER-RELATED NUCLEOSIDE-TRIPHOSPHATASE"/>
    <property type="match status" value="1"/>
</dbReference>
<evidence type="ECO:0000259" key="4">
    <source>
        <dbReference type="SMART" id="SM00382"/>
    </source>
</evidence>
<dbReference type="Pfam" id="PF03266">
    <property type="entry name" value="NTPase_1"/>
    <property type="match status" value="1"/>
</dbReference>
<dbReference type="PANTHER" id="PTHR43146">
    <property type="entry name" value="CANCER-RELATED NUCLEOSIDE-TRIPHOSPHATASE"/>
    <property type="match status" value="1"/>
</dbReference>
<dbReference type="WBParaSite" id="TMUE_0000001901.1">
    <property type="protein sequence ID" value="TMUE_0000001901.1"/>
    <property type="gene ID" value="WBGene00297766"/>
</dbReference>
<sequence length="212" mass="23528">MNHYKEQILLIVNLVRDTMDNGGVYRHLFVTGLPGVGKTTLVCRLCELLRRESVRLRGFYTTEVRSSVGRTGFEIVTVDGSQRGTLATVKPPPGGPYPSVGRYSVVLNQFEPLALEVFRQMFEDSSSIEPTVFVVDEIGKMELTSKPFGQAALQVFSQPSTIVVATVPAKPLRELEAFAEHLVFSVDWGNVAAVVRFKVCLRRCQSETSSEE</sequence>
<keyword evidence="2" id="KW-0378">Hydrolase</keyword>
<reference evidence="5" key="2">
    <citation type="submission" date="2014-03" db="EMBL/GenBank/DDBJ databases">
        <title>The whipworm genome and dual-species transcriptomics of an intimate host-pathogen interaction.</title>
        <authorList>
            <person name="Foth B.J."/>
            <person name="Tsai I.J."/>
            <person name="Reid A.J."/>
            <person name="Bancroft A.J."/>
            <person name="Nichol S."/>
            <person name="Tracey A."/>
            <person name="Holroyd N."/>
            <person name="Cotton J.A."/>
            <person name="Stanley E.J."/>
            <person name="Zarowiecki M."/>
            <person name="Liu J.Z."/>
            <person name="Huckvale T."/>
            <person name="Cooper P.J."/>
            <person name="Grencis R.K."/>
            <person name="Berriman M."/>
        </authorList>
    </citation>
    <scope>NUCLEOTIDE SEQUENCE [LARGE SCALE GENOMIC DNA]</scope>
    <source>
        <strain evidence="5">Edinburgh</strain>
    </source>
</reference>
<evidence type="ECO:0000256" key="2">
    <source>
        <dbReference type="ARBA" id="ARBA00022801"/>
    </source>
</evidence>